<comment type="caution">
    <text evidence="1">The sequence shown here is derived from an EMBL/GenBank/DDBJ whole genome shotgun (WGS) entry which is preliminary data.</text>
</comment>
<name>X1GKA8_9ZZZZ</name>
<evidence type="ECO:0000313" key="1">
    <source>
        <dbReference type="EMBL" id="GAH33433.1"/>
    </source>
</evidence>
<dbReference type="AlphaFoldDB" id="X1GKA8"/>
<gene>
    <name evidence="1" type="ORF">S03H2_25539</name>
</gene>
<proteinExistence type="predicted"/>
<sequence>NLISYAVGCMLGRYSLDREGLILANQGEILQDFLQKIAKSRNDFTFQYSLNNS</sequence>
<feature type="non-terminal residue" evidence="1">
    <location>
        <position position="1"/>
    </location>
</feature>
<protein>
    <submittedName>
        <fullName evidence="1">Uncharacterized protein</fullName>
    </submittedName>
</protein>
<dbReference type="EMBL" id="BARU01014489">
    <property type="protein sequence ID" value="GAH33433.1"/>
    <property type="molecule type" value="Genomic_DNA"/>
</dbReference>
<accession>X1GKA8</accession>
<organism evidence="1">
    <name type="scientific">marine sediment metagenome</name>
    <dbReference type="NCBI Taxonomy" id="412755"/>
    <lineage>
        <taxon>unclassified sequences</taxon>
        <taxon>metagenomes</taxon>
        <taxon>ecological metagenomes</taxon>
    </lineage>
</organism>
<reference evidence="1" key="1">
    <citation type="journal article" date="2014" name="Front. Microbiol.">
        <title>High frequency of phylogenetically diverse reductive dehalogenase-homologous genes in deep subseafloor sedimentary metagenomes.</title>
        <authorList>
            <person name="Kawai M."/>
            <person name="Futagami T."/>
            <person name="Toyoda A."/>
            <person name="Takaki Y."/>
            <person name="Nishi S."/>
            <person name="Hori S."/>
            <person name="Arai W."/>
            <person name="Tsubouchi T."/>
            <person name="Morono Y."/>
            <person name="Uchiyama I."/>
            <person name="Ito T."/>
            <person name="Fujiyama A."/>
            <person name="Inagaki F."/>
            <person name="Takami H."/>
        </authorList>
    </citation>
    <scope>NUCLEOTIDE SEQUENCE</scope>
    <source>
        <strain evidence="1">Expedition CK06-06</strain>
    </source>
</reference>